<dbReference type="Pfam" id="PF08386">
    <property type="entry name" value="Abhydrolase_4"/>
    <property type="match status" value="1"/>
</dbReference>
<dbReference type="EMBL" id="JAADYS010003760">
    <property type="protein sequence ID" value="KAF4442806.1"/>
    <property type="molecule type" value="Genomic_DNA"/>
</dbReference>
<dbReference type="OrthoDB" id="425534at2759"/>
<accession>A0A8H4K3Q0</accession>
<dbReference type="AlphaFoldDB" id="A0A8H4K3Q0"/>
<dbReference type="Pfam" id="PF00561">
    <property type="entry name" value="Abhydrolase_1"/>
    <property type="match status" value="1"/>
</dbReference>
<feature type="domain" description="Peptidase S33 tripeptidyl aminopeptidase-like C-terminal" evidence="5">
    <location>
        <begin position="399"/>
        <end position="497"/>
    </location>
</feature>
<keyword evidence="2" id="KW-0378">Hydrolase</keyword>
<protein>
    <submittedName>
        <fullName evidence="6">Tap domain</fullName>
    </submittedName>
</protein>
<evidence type="ECO:0000313" key="7">
    <source>
        <dbReference type="Proteomes" id="UP000554235"/>
    </source>
</evidence>
<comment type="similarity">
    <text evidence="1">Belongs to the peptidase S33 family.</text>
</comment>
<dbReference type="PANTHER" id="PTHR43248">
    <property type="entry name" value="2-SUCCINYL-6-HYDROXY-2,4-CYCLOHEXADIENE-1-CARBOXYLATE SYNTHASE"/>
    <property type="match status" value="1"/>
</dbReference>
<feature type="chain" id="PRO_5034354265" evidence="3">
    <location>
        <begin position="26"/>
        <end position="502"/>
    </location>
</feature>
<feature type="signal peptide" evidence="3">
    <location>
        <begin position="1"/>
        <end position="25"/>
    </location>
</feature>
<evidence type="ECO:0000259" key="5">
    <source>
        <dbReference type="Pfam" id="PF08386"/>
    </source>
</evidence>
<dbReference type="PANTHER" id="PTHR43248:SF30">
    <property type="entry name" value="AB HYDROLASE-1 DOMAIN-CONTAINING PROTEIN"/>
    <property type="match status" value="1"/>
</dbReference>
<evidence type="ECO:0000313" key="6">
    <source>
        <dbReference type="EMBL" id="KAF4442806.1"/>
    </source>
</evidence>
<dbReference type="InterPro" id="IPR051601">
    <property type="entry name" value="Serine_prot/Carboxylest_S33"/>
</dbReference>
<keyword evidence="7" id="KW-1185">Reference proteome</keyword>
<organism evidence="6 7">
    <name type="scientific">Fusarium albosuccineum</name>
    <dbReference type="NCBI Taxonomy" id="1237068"/>
    <lineage>
        <taxon>Eukaryota</taxon>
        <taxon>Fungi</taxon>
        <taxon>Dikarya</taxon>
        <taxon>Ascomycota</taxon>
        <taxon>Pezizomycotina</taxon>
        <taxon>Sordariomycetes</taxon>
        <taxon>Hypocreomycetidae</taxon>
        <taxon>Hypocreales</taxon>
        <taxon>Nectriaceae</taxon>
        <taxon>Fusarium</taxon>
        <taxon>Fusarium decemcellulare species complex</taxon>
    </lineage>
</organism>
<sequence length="502" mass="54402">PAVSVGIPGFWLSWGSLFIVTGVLASPYKDGYRPHHDRVAWGPCIKELAAPNLVCANISVPLDWDDPEGEKITLGMAKLPAQDPDSRIGCLFINPGGPGLSAAQSVASIAMGKLGYVGKEIGEKFDIIGLDPRGVGISTRVLCDIQAWNQRVSLFPTDSQSYEQMVAFYRNISIGCRNMTGRLMDHLDTIHVVKDLEAVRMALGNEKMNFLGLSYGTMIGTQYAYHYPHVIRSMVLDGNLEHYQDETSMLLSEAASYEATLKRFFVWCESNKESCVLAGKDPENVFKTLLLQAAQQPILAPSCTTTCRSSVNAEELRFGTQPLLFNASAWPQLASALLNATQSDASALSTPLATGDPFTDSALFTFLATACCDFSQESRSFHAVRQKQMLASVFAPLTAGASASYMIQTTCIGWQHSVSNPPKAVKIRGVPKILVVNALYDPSTSYTWALGVAEQFGDSAVLLTRNGSGHTSYHYTGGETSRAIDKYLLSLAVPELGTILNS</sequence>
<dbReference type="InterPro" id="IPR029058">
    <property type="entry name" value="AB_hydrolase_fold"/>
</dbReference>
<dbReference type="Proteomes" id="UP000554235">
    <property type="component" value="Unassembled WGS sequence"/>
</dbReference>
<keyword evidence="3" id="KW-0732">Signal</keyword>
<evidence type="ECO:0000259" key="4">
    <source>
        <dbReference type="Pfam" id="PF00561"/>
    </source>
</evidence>
<dbReference type="GO" id="GO:0016787">
    <property type="term" value="F:hydrolase activity"/>
    <property type="evidence" value="ECO:0007669"/>
    <property type="project" value="UniProtKB-KW"/>
</dbReference>
<feature type="non-terminal residue" evidence="6">
    <location>
        <position position="1"/>
    </location>
</feature>
<dbReference type="Gene3D" id="3.40.50.1820">
    <property type="entry name" value="alpha/beta hydrolase"/>
    <property type="match status" value="1"/>
</dbReference>
<name>A0A8H4K3Q0_9HYPO</name>
<dbReference type="InterPro" id="IPR013595">
    <property type="entry name" value="Pept_S33_TAP-like_C"/>
</dbReference>
<dbReference type="InterPro" id="IPR000073">
    <property type="entry name" value="AB_hydrolase_1"/>
</dbReference>
<evidence type="ECO:0000256" key="2">
    <source>
        <dbReference type="ARBA" id="ARBA00022801"/>
    </source>
</evidence>
<evidence type="ECO:0000256" key="3">
    <source>
        <dbReference type="SAM" id="SignalP"/>
    </source>
</evidence>
<proteinExistence type="inferred from homology"/>
<dbReference type="SUPFAM" id="SSF53474">
    <property type="entry name" value="alpha/beta-Hydrolases"/>
    <property type="match status" value="1"/>
</dbReference>
<feature type="domain" description="AB hydrolase-1" evidence="4">
    <location>
        <begin position="117"/>
        <end position="268"/>
    </location>
</feature>
<evidence type="ECO:0000256" key="1">
    <source>
        <dbReference type="ARBA" id="ARBA00010088"/>
    </source>
</evidence>
<gene>
    <name evidence="6" type="ORF">FALBO_17280</name>
</gene>
<reference evidence="6 7" key="1">
    <citation type="submission" date="2020-01" db="EMBL/GenBank/DDBJ databases">
        <title>Identification and distribution of gene clusters putatively required for synthesis of sphingolipid metabolism inhibitors in phylogenetically diverse species of the filamentous fungus Fusarium.</title>
        <authorList>
            <person name="Kim H.-S."/>
            <person name="Busman M."/>
            <person name="Brown D.W."/>
            <person name="Divon H."/>
            <person name="Uhlig S."/>
            <person name="Proctor R.H."/>
        </authorList>
    </citation>
    <scope>NUCLEOTIDE SEQUENCE [LARGE SCALE GENOMIC DNA]</scope>
    <source>
        <strain evidence="6 7">NRRL 20459</strain>
    </source>
</reference>
<comment type="caution">
    <text evidence="6">The sequence shown here is derived from an EMBL/GenBank/DDBJ whole genome shotgun (WGS) entry which is preliminary data.</text>
</comment>